<evidence type="ECO:0000313" key="2">
    <source>
        <dbReference type="Proteomes" id="UP001595625"/>
    </source>
</evidence>
<dbReference type="RefSeq" id="WP_117313109.1">
    <property type="nucleotide sequence ID" value="NZ_JBHRUJ010000004.1"/>
</dbReference>
<proteinExistence type="predicted"/>
<keyword evidence="2" id="KW-1185">Reference proteome</keyword>
<gene>
    <name evidence="1" type="ORF">ACFOEJ_04325</name>
</gene>
<name>A0ABV7KLH9_PLAOK</name>
<comment type="caution">
    <text evidence="1">The sequence shown here is derived from an EMBL/GenBank/DDBJ whole genome shotgun (WGS) entry which is preliminary data.</text>
</comment>
<protein>
    <submittedName>
        <fullName evidence="1">Uncharacterized protein</fullName>
    </submittedName>
</protein>
<accession>A0ABV7KLH9</accession>
<sequence length="271" mass="30800">MDFLPPTLKKLKAFDELLHKEGFSLDEGIGLQWADSSIAYDQTPYDVLPFMSPGVDGIHVGLLTDFGKVTDLEEAFVVCVHPMEAPDSLKLLARNSKEFVDFLYSDRHLMMLYNFMMIESAEQYQAMVDESDKNYEESPELAEARNQVLTMMKEYMGCERIENVYDYVEDVAASRRRQIVLPTNDGIGVALLNKTDADLPIYKVSEDDDINLDEAKAFFASAPLESKLAFIRDAQYANLIDNQTPLKGFIMSELKKMGMDGEVERLKSLDW</sequence>
<dbReference type="EMBL" id="JBHRUJ010000004">
    <property type="protein sequence ID" value="MFC3210302.1"/>
    <property type="molecule type" value="Genomic_DNA"/>
</dbReference>
<dbReference type="Proteomes" id="UP001595625">
    <property type="component" value="Unassembled WGS sequence"/>
</dbReference>
<organism evidence="1 2">
    <name type="scientific">Planomicrobium okeanokoites</name>
    <name type="common">Planococcus okeanokoites</name>
    <name type="synonym">Flavobacterium okeanokoites</name>
    <dbReference type="NCBI Taxonomy" id="244"/>
    <lineage>
        <taxon>Bacteria</taxon>
        <taxon>Bacillati</taxon>
        <taxon>Bacillota</taxon>
        <taxon>Bacilli</taxon>
        <taxon>Bacillales</taxon>
        <taxon>Caryophanaceae</taxon>
        <taxon>Planomicrobium</taxon>
    </lineage>
</organism>
<evidence type="ECO:0000313" key="1">
    <source>
        <dbReference type="EMBL" id="MFC3210302.1"/>
    </source>
</evidence>
<reference evidence="2" key="1">
    <citation type="journal article" date="2019" name="Int. J. Syst. Evol. Microbiol.">
        <title>The Global Catalogue of Microorganisms (GCM) 10K type strain sequencing project: providing services to taxonomists for standard genome sequencing and annotation.</title>
        <authorList>
            <consortium name="The Broad Institute Genomics Platform"/>
            <consortium name="The Broad Institute Genome Sequencing Center for Infectious Disease"/>
            <person name="Wu L."/>
            <person name="Ma J."/>
        </authorList>
    </citation>
    <scope>NUCLEOTIDE SEQUENCE [LARGE SCALE GENOMIC DNA]</scope>
    <source>
        <strain evidence="2">CCM 320</strain>
    </source>
</reference>